<proteinExistence type="predicted"/>
<name>A0AAV7I3X2_COTGL</name>
<keyword evidence="3" id="KW-1185">Reference proteome</keyword>
<dbReference type="InterPro" id="IPR031643">
    <property type="entry name" value="DUF4708"/>
</dbReference>
<evidence type="ECO:0000313" key="3">
    <source>
        <dbReference type="Proteomes" id="UP000826195"/>
    </source>
</evidence>
<gene>
    <name evidence="2" type="ORF">KQX54_009470</name>
</gene>
<dbReference type="PANTHER" id="PTHR28495:SF1">
    <property type="entry name" value="GENE, 17266-RELATED"/>
    <property type="match status" value="1"/>
</dbReference>
<comment type="caution">
    <text evidence="2">The sequence shown here is derived from an EMBL/GenBank/DDBJ whole genome shotgun (WGS) entry which is preliminary data.</text>
</comment>
<protein>
    <recommendedName>
        <fullName evidence="1">DUF4708 domain-containing protein</fullName>
    </recommendedName>
</protein>
<dbReference type="Pfam" id="PF15813">
    <property type="entry name" value="DUF4708"/>
    <property type="match status" value="1"/>
</dbReference>
<evidence type="ECO:0000313" key="2">
    <source>
        <dbReference type="EMBL" id="KAH0539886.1"/>
    </source>
</evidence>
<organism evidence="2 3">
    <name type="scientific">Cotesia glomerata</name>
    <name type="common">Lepidopteran parasitic wasp</name>
    <name type="synonym">Apanteles glomeratus</name>
    <dbReference type="NCBI Taxonomy" id="32391"/>
    <lineage>
        <taxon>Eukaryota</taxon>
        <taxon>Metazoa</taxon>
        <taxon>Ecdysozoa</taxon>
        <taxon>Arthropoda</taxon>
        <taxon>Hexapoda</taxon>
        <taxon>Insecta</taxon>
        <taxon>Pterygota</taxon>
        <taxon>Neoptera</taxon>
        <taxon>Endopterygota</taxon>
        <taxon>Hymenoptera</taxon>
        <taxon>Apocrita</taxon>
        <taxon>Ichneumonoidea</taxon>
        <taxon>Braconidae</taxon>
        <taxon>Microgastrinae</taxon>
        <taxon>Cotesia</taxon>
    </lineage>
</organism>
<dbReference type="AlphaFoldDB" id="A0AAV7I3X2"/>
<feature type="domain" description="DUF4708" evidence="1">
    <location>
        <begin position="16"/>
        <end position="284"/>
    </location>
</feature>
<dbReference type="Proteomes" id="UP000826195">
    <property type="component" value="Unassembled WGS sequence"/>
</dbReference>
<sequence length="516" mass="59016">MDENEFVIPVIARKSLCCIVCTVDCDDIKLSSAKSSWHWQKLKCRLLIYLLKDNFIVGSPIPRNNTSFYIIVTNDFYKSDTLTNIIKKLHLHASEPQPVTARAYITCIRYTIDFYLSPEWNKVATLYFQGNDFWKNTERSTAVQAIINLITPEGSDIDKIAIILTPVKAKLPSLRLNDFCIPHSVISDFLADPNGVIDVSLFGNERVAVLPSLKLGKVLRIMKNIPSTCPYQNWTEMRRFWKNLYGYRLPKTSEGISFYDIKFPSLTPNDRFIYPDICIRSGLQQFSYGAGAEAVVKNFMTHLTTFMPKICIDKLIDQNLMQITHQVDETTTEMKTPVNQQEHSGLVKSNNLSAPTLLKDCNIASKSDTKSALTELKINEEASDVKYSEPKSATIANNRQLTNSMSPTKSLLRKPVDARPLTYDNLKNIEQLNQPIIQTQRPRINIFKNASRFFTDDSKEARMRQAASVFSCFKRPQYFDNNNNTVSVNYTQINEKKKLFITNEENIEPPLKLKKI</sequence>
<dbReference type="EMBL" id="JAHXZJ010002609">
    <property type="protein sequence ID" value="KAH0539886.1"/>
    <property type="molecule type" value="Genomic_DNA"/>
</dbReference>
<dbReference type="PANTHER" id="PTHR28495">
    <property type="entry name" value="HYPOTHETICAL PROTEIN LOC100359752"/>
    <property type="match status" value="1"/>
</dbReference>
<accession>A0AAV7I3X2</accession>
<evidence type="ECO:0000259" key="1">
    <source>
        <dbReference type="Pfam" id="PF15813"/>
    </source>
</evidence>
<reference evidence="2 3" key="1">
    <citation type="journal article" date="2021" name="J. Hered.">
        <title>A chromosome-level genome assembly of the parasitoid wasp, Cotesia glomerata (Hymenoptera: Braconidae).</title>
        <authorList>
            <person name="Pinto B.J."/>
            <person name="Weis J.J."/>
            <person name="Gamble T."/>
            <person name="Ode P.J."/>
            <person name="Paul R."/>
            <person name="Zaspel J.M."/>
        </authorList>
    </citation>
    <scope>NUCLEOTIDE SEQUENCE [LARGE SCALE GENOMIC DNA]</scope>
    <source>
        <strain evidence="2">CgM1</strain>
    </source>
</reference>